<evidence type="ECO:0000256" key="4">
    <source>
        <dbReference type="ARBA" id="ARBA00022840"/>
    </source>
</evidence>
<dbReference type="EMBL" id="LN606600">
    <property type="protein sequence ID" value="CEF40857.1"/>
    <property type="molecule type" value="Genomic_DNA"/>
</dbReference>
<evidence type="ECO:0000313" key="7">
    <source>
        <dbReference type="EMBL" id="CEF40857.1"/>
    </source>
</evidence>
<keyword evidence="3 7" id="KW-0347">Helicase</keyword>
<reference evidence="8" key="1">
    <citation type="submission" date="2014-09" db="EMBL/GenBank/DDBJ databases">
        <authorList>
            <person name="Illeghems K.G."/>
        </authorList>
    </citation>
    <scope>NUCLEOTIDE SEQUENCE [LARGE SCALE GENOMIC DNA]</scope>
    <source>
        <strain evidence="8">108B</strain>
    </source>
</reference>
<keyword evidence="2" id="KW-0378">Hydrolase</keyword>
<proteinExistence type="predicted"/>
<dbReference type="PROSITE" id="PS51194">
    <property type="entry name" value="HELICASE_CTER"/>
    <property type="match status" value="1"/>
</dbReference>
<evidence type="ECO:0000256" key="3">
    <source>
        <dbReference type="ARBA" id="ARBA00022806"/>
    </source>
</evidence>
<dbReference type="PANTHER" id="PTHR12131:SF1">
    <property type="entry name" value="ATP-DEPENDENT RNA HELICASE SUPV3L1, MITOCHONDRIAL-RELATED"/>
    <property type="match status" value="1"/>
</dbReference>
<keyword evidence="1" id="KW-0547">Nucleotide-binding</keyword>
<evidence type="ECO:0000259" key="6">
    <source>
        <dbReference type="PROSITE" id="PS51194"/>
    </source>
</evidence>
<keyword evidence="8" id="KW-1185">Reference proteome</keyword>
<dbReference type="AlphaFoldDB" id="A0A0U5ET82"/>
<dbReference type="Pfam" id="PF22527">
    <property type="entry name" value="DEXQc_Suv3"/>
    <property type="match status" value="1"/>
</dbReference>
<gene>
    <name evidence="7" type="primary">mgpS</name>
    <name evidence="7" type="ORF">ASN_1502</name>
</gene>
<name>A0A0U5ET82_9PROT</name>
<evidence type="ECO:0000313" key="8">
    <source>
        <dbReference type="Proteomes" id="UP000056109"/>
    </source>
</evidence>
<dbReference type="SUPFAM" id="SSF52540">
    <property type="entry name" value="P-loop containing nucleoside triphosphate hydrolases"/>
    <property type="match status" value="2"/>
</dbReference>
<dbReference type="PANTHER" id="PTHR12131">
    <property type="entry name" value="ATP-DEPENDENT RNA AND DNA HELICASE"/>
    <property type="match status" value="1"/>
</dbReference>
<dbReference type="InterPro" id="IPR055206">
    <property type="entry name" value="DEXQc_SUV3"/>
</dbReference>
<dbReference type="KEGG" id="asz:ASN_1502"/>
<evidence type="ECO:0000256" key="1">
    <source>
        <dbReference type="ARBA" id="ARBA00022741"/>
    </source>
</evidence>
<evidence type="ECO:0000256" key="2">
    <source>
        <dbReference type="ARBA" id="ARBA00022801"/>
    </source>
</evidence>
<evidence type="ECO:0000256" key="5">
    <source>
        <dbReference type="SAM" id="MobiDB-lite"/>
    </source>
</evidence>
<sequence length="882" mass="97326">MAPTQERVAFPCIPTDHGGMMDIPRRRPAARAHLSATTEDAPVRAILGPTNTGKTHLALERMLAHTSGVMGFPLRLLARENYERMVKLKGVRSVALITGEEKIIPPGARWFSCTVEAMPMDRRVDFVAVDEIQLCADPERGHVFTDRLLNARGEAETLFLGAETIAPVLRTLIRGIEIETRPRLSNLVHTGFTRLSRLPPRTAIVAFSAGDVYAIAELIRRRRGGCAVVMGQLSPRTRNAQVALYQNREVDYLVATDAIGMGLNMDIHHVAFAGLSKFDGSRRRMLAAAEIAQIAGRAGRGTQDGTFGTTGDCPPLPENVVEAVETHQFEPLHHLYWRNSTLDYTSPTALHASLCQRVPAPGLWGAEPASDLLVLNALMRDPTIQSLSKGADRTRLLWEVCQIPDFRKLGEDSHIRQCAQIFVTLAQQGRLPSSWLEPRLLNLERTEGDIESLMHRLMGIRIWAYVANRADWVEDPDLWRVRTRTIEDTLSDILHERLAARFVDKRATSLARRLEEADSKPLLSAITRTGEVSVEGHAVGHMRGFAFIPDQEAARSDQPLLLRAARRAARSEIPRRVSQFLQAPDGSLRLDLETGTLFWEEDPIGRLVKSEELLQPGVHVTSAEFLDAAHRERIRLRLSAFVRQTIEHTLAPLFRAAEAVAHKPVLRGVLHGLLEQGGLMPLPPADYLSPQNVAVLRKAGITTGPTALFCASLLRPAAMRLRNLLLTLREDRPPLLLPRAGAVSFKTEQMPACSGQERLLLSRIGWVDAGPLWVRLDIAEDIRKSLGTLARSTPYPLPAGIASRLGASAADLPAVLKGLGIRFKPALPLEKAQFGPPIPVMLQPVRSAVSSRARSRHKKKPSITLPPPSGPFAALAVLQKRR</sequence>
<dbReference type="InterPro" id="IPR001650">
    <property type="entry name" value="Helicase_C-like"/>
</dbReference>
<dbReference type="InterPro" id="IPR050699">
    <property type="entry name" value="RNA-DNA_Helicase"/>
</dbReference>
<dbReference type="PATRIC" id="fig|446692.3.peg.1525"/>
<keyword evidence="4" id="KW-0067">ATP-binding</keyword>
<dbReference type="InterPro" id="IPR027417">
    <property type="entry name" value="P-loop_NTPase"/>
</dbReference>
<dbReference type="SMART" id="SM00490">
    <property type="entry name" value="HELICc"/>
    <property type="match status" value="1"/>
</dbReference>
<dbReference type="Gene3D" id="3.40.50.300">
    <property type="entry name" value="P-loop containing nucleotide triphosphate hydrolases"/>
    <property type="match status" value="2"/>
</dbReference>
<protein>
    <submittedName>
        <fullName evidence="7">ATP-dependent DNA helicase</fullName>
    </submittedName>
</protein>
<accession>A0A0U5ET82</accession>
<dbReference type="GO" id="GO:0016787">
    <property type="term" value="F:hydrolase activity"/>
    <property type="evidence" value="ECO:0007669"/>
    <property type="project" value="UniProtKB-KW"/>
</dbReference>
<dbReference type="GO" id="GO:0005524">
    <property type="term" value="F:ATP binding"/>
    <property type="evidence" value="ECO:0007669"/>
    <property type="project" value="UniProtKB-KW"/>
</dbReference>
<dbReference type="Proteomes" id="UP000056109">
    <property type="component" value="Chromosome I"/>
</dbReference>
<organism evidence="7 8">
    <name type="scientific">Acetobacter senegalensis</name>
    <dbReference type="NCBI Taxonomy" id="446692"/>
    <lineage>
        <taxon>Bacteria</taxon>
        <taxon>Pseudomonadati</taxon>
        <taxon>Pseudomonadota</taxon>
        <taxon>Alphaproteobacteria</taxon>
        <taxon>Acetobacterales</taxon>
        <taxon>Acetobacteraceae</taxon>
        <taxon>Acetobacter</taxon>
    </lineage>
</organism>
<feature type="region of interest" description="Disordered" evidence="5">
    <location>
        <begin position="849"/>
        <end position="882"/>
    </location>
</feature>
<feature type="domain" description="Helicase C-terminal" evidence="6">
    <location>
        <begin position="183"/>
        <end position="343"/>
    </location>
</feature>
<dbReference type="GO" id="GO:0004386">
    <property type="term" value="F:helicase activity"/>
    <property type="evidence" value="ECO:0007669"/>
    <property type="project" value="UniProtKB-KW"/>
</dbReference>
<dbReference type="Pfam" id="PF00271">
    <property type="entry name" value="Helicase_C"/>
    <property type="match status" value="1"/>
</dbReference>